<keyword evidence="2" id="KW-1185">Reference proteome</keyword>
<comment type="caution">
    <text evidence="1">The sequence shown here is derived from an EMBL/GenBank/DDBJ whole genome shotgun (WGS) entry which is preliminary data.</text>
</comment>
<accession>A0AAV4PDV8</accession>
<name>A0AAV4PDV8_9ARAC</name>
<dbReference type="AlphaFoldDB" id="A0AAV4PDV8"/>
<gene>
    <name evidence="1" type="ORF">CDAR_192081</name>
</gene>
<dbReference type="EMBL" id="BPLQ01002772">
    <property type="protein sequence ID" value="GIX95612.1"/>
    <property type="molecule type" value="Genomic_DNA"/>
</dbReference>
<evidence type="ECO:0000313" key="2">
    <source>
        <dbReference type="Proteomes" id="UP001054837"/>
    </source>
</evidence>
<organism evidence="1 2">
    <name type="scientific">Caerostris darwini</name>
    <dbReference type="NCBI Taxonomy" id="1538125"/>
    <lineage>
        <taxon>Eukaryota</taxon>
        <taxon>Metazoa</taxon>
        <taxon>Ecdysozoa</taxon>
        <taxon>Arthropoda</taxon>
        <taxon>Chelicerata</taxon>
        <taxon>Arachnida</taxon>
        <taxon>Araneae</taxon>
        <taxon>Araneomorphae</taxon>
        <taxon>Entelegynae</taxon>
        <taxon>Araneoidea</taxon>
        <taxon>Araneidae</taxon>
        <taxon>Caerostris</taxon>
    </lineage>
</organism>
<protein>
    <submittedName>
        <fullName evidence="1">Uncharacterized protein</fullName>
    </submittedName>
</protein>
<sequence>MKLNNPSASDPYLPSLPSHCGETTFRTGRLLLPNFSGIHQEHERWERDFFNSQNAPDLIKSEDEANFHIVESNVTLVEKGTAVFKHARLIARGIAVSCSRHNDGFH</sequence>
<proteinExistence type="predicted"/>
<reference evidence="1 2" key="1">
    <citation type="submission" date="2021-06" db="EMBL/GenBank/DDBJ databases">
        <title>Caerostris darwini draft genome.</title>
        <authorList>
            <person name="Kono N."/>
            <person name="Arakawa K."/>
        </authorList>
    </citation>
    <scope>NUCLEOTIDE SEQUENCE [LARGE SCALE GENOMIC DNA]</scope>
</reference>
<dbReference type="Proteomes" id="UP001054837">
    <property type="component" value="Unassembled WGS sequence"/>
</dbReference>
<evidence type="ECO:0000313" key="1">
    <source>
        <dbReference type="EMBL" id="GIX95612.1"/>
    </source>
</evidence>